<dbReference type="PANTHER" id="PTHR48090:SF6">
    <property type="entry name" value="SLR5056 PROTEIN"/>
    <property type="match status" value="1"/>
</dbReference>
<keyword evidence="5 6" id="KW-0472">Membrane</keyword>
<dbReference type="InterPro" id="IPR039528">
    <property type="entry name" value="DPM1-like"/>
</dbReference>
<dbReference type="InterPro" id="IPR007267">
    <property type="entry name" value="GtrA_DPMS_TM"/>
</dbReference>
<dbReference type="EMBL" id="BMKS01000018">
    <property type="protein sequence ID" value="GGG48611.1"/>
    <property type="molecule type" value="Genomic_DNA"/>
</dbReference>
<organism evidence="9 10">
    <name type="scientific">Caldovatus sediminis</name>
    <dbReference type="NCBI Taxonomy" id="2041189"/>
    <lineage>
        <taxon>Bacteria</taxon>
        <taxon>Pseudomonadati</taxon>
        <taxon>Pseudomonadota</taxon>
        <taxon>Alphaproteobacteria</taxon>
        <taxon>Acetobacterales</taxon>
        <taxon>Roseomonadaceae</taxon>
        <taxon>Caldovatus</taxon>
    </lineage>
</organism>
<accession>A0A8J3EDX4</accession>
<dbReference type="AlphaFoldDB" id="A0A8J3EDX4"/>
<gene>
    <name evidence="9" type="ORF">GCM10010964_39980</name>
</gene>
<keyword evidence="2" id="KW-0808">Transferase</keyword>
<dbReference type="GO" id="GO:0000271">
    <property type="term" value="P:polysaccharide biosynthetic process"/>
    <property type="evidence" value="ECO:0007669"/>
    <property type="project" value="InterPro"/>
</dbReference>
<dbReference type="Gene3D" id="3.90.550.10">
    <property type="entry name" value="Spore Coat Polysaccharide Biosynthesis Protein SpsA, Chain A"/>
    <property type="match status" value="1"/>
</dbReference>
<feature type="transmembrane region" description="Helical" evidence="6">
    <location>
        <begin position="289"/>
        <end position="309"/>
    </location>
</feature>
<feature type="transmembrane region" description="Helical" evidence="6">
    <location>
        <begin position="262"/>
        <end position="283"/>
    </location>
</feature>
<feature type="transmembrane region" description="Helical" evidence="6">
    <location>
        <begin position="330"/>
        <end position="352"/>
    </location>
</feature>
<sequence length="385" mass="40466">MRLADAVPAEPAPLTAPSPPGLVPPRLSVIVPCYQEAANVIPMVERLAAALEGTPWEVIFVDDDSPDGTAAIAKQIAARDPRVRCIRRVGRRGLASACLEGMLASAAPYVAVIDGDGQHDETVLPRMLEALEQGRAEIAVGSRHVAGGDAAAGLSPLRCGVSRAGAALARALLPVRVADPMSGFFMLPRPLAEELAPRLSATGFKILLDLLLSAPRPLRVLELPYRFRARAAGESKLDALVLVEYLGLLLHKALGGAVPLRFLAFAAVGAVGLVVHLAVLSLAHGALAMGFGAAQWAATLAAMTANFLLNNRITYRDQRLRGARLVRGLLLFYLVCGIGAVANVGVASLLLRDGIFDWGVAGAAGALLTLVWNYAVSSTLVWRAR</sequence>
<reference evidence="9 10" key="1">
    <citation type="journal article" date="2014" name="Int. J. Syst. Evol. Microbiol.">
        <title>Complete genome sequence of Corynebacterium casei LMG S-19264T (=DSM 44701T), isolated from a smear-ripened cheese.</title>
        <authorList>
            <consortium name="US DOE Joint Genome Institute (JGI-PGF)"/>
            <person name="Walter F."/>
            <person name="Albersmeier A."/>
            <person name="Kalinowski J."/>
            <person name="Ruckert C."/>
        </authorList>
    </citation>
    <scope>NUCLEOTIDE SEQUENCE [LARGE SCALE GENOMIC DNA]</scope>
    <source>
        <strain evidence="9 10">CGMCC 1.16330</strain>
    </source>
</reference>
<feature type="domain" description="Glycosyltransferase 2-like" evidence="7">
    <location>
        <begin position="28"/>
        <end position="192"/>
    </location>
</feature>
<dbReference type="Proteomes" id="UP000597507">
    <property type="component" value="Unassembled WGS sequence"/>
</dbReference>
<evidence type="ECO:0000313" key="10">
    <source>
        <dbReference type="Proteomes" id="UP000597507"/>
    </source>
</evidence>
<feature type="transmembrane region" description="Helical" evidence="6">
    <location>
        <begin position="358"/>
        <end position="382"/>
    </location>
</feature>
<evidence type="ECO:0000256" key="1">
    <source>
        <dbReference type="ARBA" id="ARBA00004141"/>
    </source>
</evidence>
<comment type="subcellular location">
    <subcellularLocation>
        <location evidence="1">Membrane</location>
        <topology evidence="1">Multi-pass membrane protein</topology>
    </subcellularLocation>
</comment>
<evidence type="ECO:0000256" key="2">
    <source>
        <dbReference type="ARBA" id="ARBA00022679"/>
    </source>
</evidence>
<keyword evidence="4 6" id="KW-1133">Transmembrane helix</keyword>
<evidence type="ECO:0000256" key="4">
    <source>
        <dbReference type="ARBA" id="ARBA00022989"/>
    </source>
</evidence>
<dbReference type="RefSeq" id="WP_188903570.1">
    <property type="nucleotide sequence ID" value="NZ_BMKS01000018.1"/>
</dbReference>
<dbReference type="PANTHER" id="PTHR48090">
    <property type="entry name" value="UNDECAPRENYL-PHOSPHATE 4-DEOXY-4-FORMAMIDO-L-ARABINOSE TRANSFERASE-RELATED"/>
    <property type="match status" value="1"/>
</dbReference>
<dbReference type="Pfam" id="PF04138">
    <property type="entry name" value="GtrA_DPMS_TM"/>
    <property type="match status" value="1"/>
</dbReference>
<keyword evidence="10" id="KW-1185">Reference proteome</keyword>
<proteinExistence type="predicted"/>
<dbReference type="InterPro" id="IPR029044">
    <property type="entry name" value="Nucleotide-diphossugar_trans"/>
</dbReference>
<dbReference type="CDD" id="cd06442">
    <property type="entry name" value="DPM1_like"/>
    <property type="match status" value="1"/>
</dbReference>
<comment type="caution">
    <text evidence="9">The sequence shown here is derived from an EMBL/GenBank/DDBJ whole genome shotgun (WGS) entry which is preliminary data.</text>
</comment>
<evidence type="ECO:0000256" key="6">
    <source>
        <dbReference type="SAM" id="Phobius"/>
    </source>
</evidence>
<evidence type="ECO:0000256" key="3">
    <source>
        <dbReference type="ARBA" id="ARBA00022692"/>
    </source>
</evidence>
<keyword evidence="3 6" id="KW-0812">Transmembrane</keyword>
<dbReference type="InterPro" id="IPR001173">
    <property type="entry name" value="Glyco_trans_2-like"/>
</dbReference>
<name>A0A8J3EDX4_9PROT</name>
<evidence type="ECO:0000256" key="5">
    <source>
        <dbReference type="ARBA" id="ARBA00023136"/>
    </source>
</evidence>
<dbReference type="Pfam" id="PF00535">
    <property type="entry name" value="Glycos_transf_2"/>
    <property type="match status" value="1"/>
</dbReference>
<evidence type="ECO:0000259" key="7">
    <source>
        <dbReference type="Pfam" id="PF00535"/>
    </source>
</evidence>
<dbReference type="GO" id="GO:0016020">
    <property type="term" value="C:membrane"/>
    <property type="evidence" value="ECO:0007669"/>
    <property type="project" value="UniProtKB-SubCell"/>
</dbReference>
<protein>
    <submittedName>
        <fullName evidence="9">Dolichol monophosphate mannose synthase</fullName>
    </submittedName>
</protein>
<dbReference type="InterPro" id="IPR050256">
    <property type="entry name" value="Glycosyltransferase_2"/>
</dbReference>
<evidence type="ECO:0000313" key="9">
    <source>
        <dbReference type="EMBL" id="GGG48611.1"/>
    </source>
</evidence>
<feature type="domain" description="GtrA/DPMS transmembrane" evidence="8">
    <location>
        <begin position="265"/>
        <end position="382"/>
    </location>
</feature>
<evidence type="ECO:0000259" key="8">
    <source>
        <dbReference type="Pfam" id="PF04138"/>
    </source>
</evidence>
<dbReference type="GO" id="GO:0004582">
    <property type="term" value="F:dolichyl-phosphate beta-D-mannosyltransferase activity"/>
    <property type="evidence" value="ECO:0007669"/>
    <property type="project" value="InterPro"/>
</dbReference>
<dbReference type="SUPFAM" id="SSF53448">
    <property type="entry name" value="Nucleotide-diphospho-sugar transferases"/>
    <property type="match status" value="1"/>
</dbReference>